<evidence type="ECO:0000256" key="6">
    <source>
        <dbReference type="ARBA" id="ARBA00022723"/>
    </source>
</evidence>
<dbReference type="GO" id="GO:0008270">
    <property type="term" value="F:zinc ion binding"/>
    <property type="evidence" value="ECO:0007669"/>
    <property type="project" value="UniProtKB-KW"/>
</dbReference>
<proteinExistence type="inferred from homology"/>
<feature type="region of interest" description="Disordered" evidence="13">
    <location>
        <begin position="74"/>
        <end position="136"/>
    </location>
</feature>
<feature type="region of interest" description="Disordered" evidence="13">
    <location>
        <begin position="292"/>
        <end position="425"/>
    </location>
</feature>
<evidence type="ECO:0000256" key="8">
    <source>
        <dbReference type="ARBA" id="ARBA00022833"/>
    </source>
</evidence>
<dbReference type="Pfam" id="PF03104">
    <property type="entry name" value="DNA_pol_B_exo1"/>
    <property type="match status" value="1"/>
</dbReference>
<dbReference type="InterPro" id="IPR045846">
    <property type="entry name" value="POLBc_alpha"/>
</dbReference>
<keyword evidence="7" id="KW-0863">Zinc-finger</keyword>
<keyword evidence="11" id="KW-0539">Nucleus</keyword>
<keyword evidence="9 12" id="KW-0239">DNA-directed DNA polymerase</keyword>
<dbReference type="InterPro" id="IPR006172">
    <property type="entry name" value="DNA-dir_DNA_pol_B"/>
</dbReference>
<evidence type="ECO:0000313" key="18">
    <source>
        <dbReference type="EMBL" id="KAG7368631.1"/>
    </source>
</evidence>
<gene>
    <name evidence="18" type="ORF">IV203_031374</name>
</gene>
<feature type="domain" description="Zinc finger DNA-directed DNA polymerase family B alpha" evidence="16">
    <location>
        <begin position="1396"/>
        <end position="1593"/>
    </location>
</feature>
<dbReference type="PANTHER" id="PTHR45861">
    <property type="entry name" value="DNA POLYMERASE ALPHA CATALYTIC SUBUNIT"/>
    <property type="match status" value="1"/>
</dbReference>
<dbReference type="Proteomes" id="UP000693970">
    <property type="component" value="Unassembled WGS sequence"/>
</dbReference>
<dbReference type="InterPro" id="IPR006134">
    <property type="entry name" value="DNA-dir_DNA_pol_B_multi_dom"/>
</dbReference>
<evidence type="ECO:0000259" key="14">
    <source>
        <dbReference type="Pfam" id="PF00136"/>
    </source>
</evidence>
<comment type="catalytic activity">
    <reaction evidence="12">
        <text>DNA(n) + a 2'-deoxyribonucleoside 5'-triphosphate = DNA(n+1) + diphosphate</text>
        <dbReference type="Rhea" id="RHEA:22508"/>
        <dbReference type="Rhea" id="RHEA-COMP:17339"/>
        <dbReference type="Rhea" id="RHEA-COMP:17340"/>
        <dbReference type="ChEBI" id="CHEBI:33019"/>
        <dbReference type="ChEBI" id="CHEBI:61560"/>
        <dbReference type="ChEBI" id="CHEBI:173112"/>
        <dbReference type="EC" id="2.7.7.7"/>
    </reaction>
</comment>
<feature type="domain" description="DNA-directed DNA polymerase family B multifunctional" evidence="14">
    <location>
        <begin position="902"/>
        <end position="1352"/>
    </location>
</feature>
<reference evidence="18" key="2">
    <citation type="submission" date="2021-04" db="EMBL/GenBank/DDBJ databases">
        <authorList>
            <person name="Podell S."/>
        </authorList>
    </citation>
    <scope>NUCLEOTIDE SEQUENCE</scope>
    <source>
        <strain evidence="18">Hildebrandi</strain>
    </source>
</reference>
<feature type="region of interest" description="Disordered" evidence="13">
    <location>
        <begin position="190"/>
        <end position="261"/>
    </location>
</feature>
<comment type="caution">
    <text evidence="18">The sequence shown here is derived from an EMBL/GenBank/DDBJ whole genome shotgun (WGS) entry which is preliminary data.</text>
</comment>
<dbReference type="Pfam" id="PF00136">
    <property type="entry name" value="DNA_pol_B"/>
    <property type="match status" value="1"/>
</dbReference>
<feature type="compositionally biased region" description="Acidic residues" evidence="13">
    <location>
        <begin position="74"/>
        <end position="92"/>
    </location>
</feature>
<keyword evidence="6" id="KW-0479">Metal-binding</keyword>
<dbReference type="FunFam" id="1.10.287.690:FF:000003">
    <property type="entry name" value="DNA polymerase"/>
    <property type="match status" value="1"/>
</dbReference>
<feature type="compositionally biased region" description="Basic and acidic residues" evidence="13">
    <location>
        <begin position="326"/>
        <end position="348"/>
    </location>
</feature>
<dbReference type="GO" id="GO:0003682">
    <property type="term" value="F:chromatin binding"/>
    <property type="evidence" value="ECO:0007669"/>
    <property type="project" value="TreeGrafter"/>
</dbReference>
<evidence type="ECO:0000256" key="10">
    <source>
        <dbReference type="ARBA" id="ARBA00023125"/>
    </source>
</evidence>
<evidence type="ECO:0000259" key="15">
    <source>
        <dbReference type="Pfam" id="PF03104"/>
    </source>
</evidence>
<evidence type="ECO:0000256" key="12">
    <source>
        <dbReference type="RuleBase" id="RU000442"/>
    </source>
</evidence>
<dbReference type="SMART" id="SM00486">
    <property type="entry name" value="POLBc"/>
    <property type="match status" value="1"/>
</dbReference>
<dbReference type="NCBIfam" id="TIGR00592">
    <property type="entry name" value="pol2"/>
    <property type="match status" value="1"/>
</dbReference>
<dbReference type="GO" id="GO:0003697">
    <property type="term" value="F:single-stranded DNA binding"/>
    <property type="evidence" value="ECO:0007669"/>
    <property type="project" value="TreeGrafter"/>
</dbReference>
<feature type="domain" description="DNA polymerase alpha catalytic subunit N-terminal" evidence="17">
    <location>
        <begin position="15"/>
        <end position="86"/>
    </location>
</feature>
<dbReference type="GO" id="GO:0006272">
    <property type="term" value="P:leading strand elongation"/>
    <property type="evidence" value="ECO:0007669"/>
    <property type="project" value="TreeGrafter"/>
</dbReference>
<dbReference type="PROSITE" id="PS00116">
    <property type="entry name" value="DNA_POLYMERASE_B"/>
    <property type="match status" value="1"/>
</dbReference>
<feature type="compositionally biased region" description="Low complexity" evidence="13">
    <location>
        <begin position="220"/>
        <end position="240"/>
    </location>
</feature>
<keyword evidence="19" id="KW-1185">Reference proteome</keyword>
<dbReference type="GO" id="GO:0003887">
    <property type="term" value="F:DNA-directed DNA polymerase activity"/>
    <property type="evidence" value="ECO:0007669"/>
    <property type="project" value="UniProtKB-KW"/>
</dbReference>
<dbReference type="PANTHER" id="PTHR45861:SF1">
    <property type="entry name" value="DNA POLYMERASE ALPHA CATALYTIC SUBUNIT"/>
    <property type="match status" value="1"/>
</dbReference>
<feature type="compositionally biased region" description="Basic and acidic residues" evidence="13">
    <location>
        <begin position="117"/>
        <end position="127"/>
    </location>
</feature>
<feature type="compositionally biased region" description="Basic and acidic residues" evidence="13">
    <location>
        <begin position="243"/>
        <end position="254"/>
    </location>
</feature>
<keyword evidence="8" id="KW-0862">Zinc</keyword>
<evidence type="ECO:0000256" key="13">
    <source>
        <dbReference type="SAM" id="MobiDB-lite"/>
    </source>
</evidence>
<feature type="region of interest" description="Disordered" evidence="13">
    <location>
        <begin position="1"/>
        <end position="43"/>
    </location>
</feature>
<evidence type="ECO:0000256" key="7">
    <source>
        <dbReference type="ARBA" id="ARBA00022771"/>
    </source>
</evidence>
<dbReference type="Pfam" id="PF12254">
    <property type="entry name" value="DNA_pol_alpha_N"/>
    <property type="match status" value="1"/>
</dbReference>
<dbReference type="CDD" id="cd05776">
    <property type="entry name" value="DNA_polB_alpha_exo"/>
    <property type="match status" value="1"/>
</dbReference>
<evidence type="ECO:0000313" key="19">
    <source>
        <dbReference type="Proteomes" id="UP000693970"/>
    </source>
</evidence>
<dbReference type="EC" id="2.7.7.7" evidence="12"/>
<dbReference type="EMBL" id="JAGRRH010000006">
    <property type="protein sequence ID" value="KAG7368631.1"/>
    <property type="molecule type" value="Genomic_DNA"/>
</dbReference>
<dbReference type="GO" id="GO:0006273">
    <property type="term" value="P:lagging strand elongation"/>
    <property type="evidence" value="ECO:0007669"/>
    <property type="project" value="TreeGrafter"/>
</dbReference>
<name>A0A9K3LX02_9STRA</name>
<keyword evidence="5 12" id="KW-0235">DNA replication</keyword>
<evidence type="ECO:0000259" key="17">
    <source>
        <dbReference type="Pfam" id="PF12254"/>
    </source>
</evidence>
<evidence type="ECO:0000256" key="11">
    <source>
        <dbReference type="ARBA" id="ARBA00023242"/>
    </source>
</evidence>
<dbReference type="GO" id="GO:0003688">
    <property type="term" value="F:DNA replication origin binding"/>
    <property type="evidence" value="ECO:0007669"/>
    <property type="project" value="TreeGrafter"/>
</dbReference>
<dbReference type="GO" id="GO:0000166">
    <property type="term" value="F:nucleotide binding"/>
    <property type="evidence" value="ECO:0007669"/>
    <property type="project" value="InterPro"/>
</dbReference>
<dbReference type="GO" id="GO:1902975">
    <property type="term" value="P:mitotic DNA replication initiation"/>
    <property type="evidence" value="ECO:0007669"/>
    <property type="project" value="InterPro"/>
</dbReference>
<reference evidence="18" key="1">
    <citation type="journal article" date="2021" name="Sci. Rep.">
        <title>Diploid genomic architecture of Nitzschia inconspicua, an elite biomass production diatom.</title>
        <authorList>
            <person name="Oliver A."/>
            <person name="Podell S."/>
            <person name="Pinowska A."/>
            <person name="Traller J.C."/>
            <person name="Smith S.R."/>
            <person name="McClure R."/>
            <person name="Beliaev A."/>
            <person name="Bohutskyi P."/>
            <person name="Hill E.A."/>
            <person name="Rabines A."/>
            <person name="Zheng H."/>
            <person name="Allen L.Z."/>
            <person name="Kuo A."/>
            <person name="Grigoriev I.V."/>
            <person name="Allen A.E."/>
            <person name="Hazlebeck D."/>
            <person name="Allen E.E."/>
        </authorList>
    </citation>
    <scope>NUCLEOTIDE SEQUENCE</scope>
    <source>
        <strain evidence="18">Hildebrandi</strain>
    </source>
</reference>
<organism evidence="18 19">
    <name type="scientific">Nitzschia inconspicua</name>
    <dbReference type="NCBI Taxonomy" id="303405"/>
    <lineage>
        <taxon>Eukaryota</taxon>
        <taxon>Sar</taxon>
        <taxon>Stramenopiles</taxon>
        <taxon>Ochrophyta</taxon>
        <taxon>Bacillariophyta</taxon>
        <taxon>Bacillariophyceae</taxon>
        <taxon>Bacillariophycidae</taxon>
        <taxon>Bacillariales</taxon>
        <taxon>Bacillariaceae</taxon>
        <taxon>Nitzschia</taxon>
    </lineage>
</organism>
<dbReference type="InterPro" id="IPR017964">
    <property type="entry name" value="DNA-dir_DNA_pol_B_CS"/>
</dbReference>
<accession>A0A9K3LX02</accession>
<dbReference type="CDD" id="cd05532">
    <property type="entry name" value="POLBc_alpha"/>
    <property type="match status" value="1"/>
</dbReference>
<feature type="compositionally biased region" description="Low complexity" evidence="13">
    <location>
        <begin position="373"/>
        <end position="388"/>
    </location>
</feature>
<comment type="subcellular location">
    <subcellularLocation>
        <location evidence="1">Nucleus</location>
    </subcellularLocation>
</comment>
<dbReference type="InterPro" id="IPR006133">
    <property type="entry name" value="DNA-dir_DNA_pol_B_exonuc"/>
</dbReference>
<evidence type="ECO:0000256" key="2">
    <source>
        <dbReference type="ARBA" id="ARBA00005755"/>
    </source>
</evidence>
<dbReference type="InterPro" id="IPR024647">
    <property type="entry name" value="DNA_pol_a_cat_su_N"/>
</dbReference>
<dbReference type="FunFam" id="1.10.132.60:FF:000004">
    <property type="entry name" value="DNA polymerase"/>
    <property type="match status" value="1"/>
</dbReference>
<keyword evidence="3 12" id="KW-0808">Transferase</keyword>
<dbReference type="InterPro" id="IPR015088">
    <property type="entry name" value="Znf_DNA-dir_DNA_pol_B_alpha"/>
</dbReference>
<comment type="similarity">
    <text evidence="2 12">Belongs to the DNA polymerase type-B family.</text>
</comment>
<evidence type="ECO:0000256" key="1">
    <source>
        <dbReference type="ARBA" id="ARBA00004123"/>
    </source>
</evidence>
<feature type="compositionally biased region" description="Acidic residues" evidence="13">
    <location>
        <begin position="29"/>
        <end position="43"/>
    </location>
</feature>
<evidence type="ECO:0000256" key="4">
    <source>
        <dbReference type="ARBA" id="ARBA00022695"/>
    </source>
</evidence>
<dbReference type="GO" id="GO:0005658">
    <property type="term" value="C:alpha DNA polymerase:primase complex"/>
    <property type="evidence" value="ECO:0007669"/>
    <property type="project" value="TreeGrafter"/>
</dbReference>
<evidence type="ECO:0000256" key="9">
    <source>
        <dbReference type="ARBA" id="ARBA00022932"/>
    </source>
</evidence>
<evidence type="ECO:0000259" key="16">
    <source>
        <dbReference type="Pfam" id="PF08996"/>
    </source>
</evidence>
<keyword evidence="10 12" id="KW-0238">DNA-binding</keyword>
<feature type="domain" description="DNA-directed DNA polymerase family B exonuclease" evidence="15">
    <location>
        <begin position="583"/>
        <end position="837"/>
    </location>
</feature>
<dbReference type="Pfam" id="PF08996">
    <property type="entry name" value="zf-DNA_Pol"/>
    <property type="match status" value="1"/>
</dbReference>
<feature type="region of interest" description="Disordered" evidence="13">
    <location>
        <begin position="999"/>
        <end position="1021"/>
    </location>
</feature>
<keyword evidence="4 12" id="KW-0548">Nucleotidyltransferase</keyword>
<protein>
    <recommendedName>
        <fullName evidence="12">DNA polymerase</fullName>
        <ecNumber evidence="12">2.7.7.7</ecNumber>
    </recommendedName>
</protein>
<sequence length="1605" mass="179729">MSSSASRKVTKKAALERLRNARRKRDMGELDAEQDILDGDNFREEEDVYDVVDEEEYRSLVESRRQREDFVVDDDGLGYYDDGEERLGDEDDRPEHAKKRAGPGLSLKARALKKARQAKEALKSGEKDLEEDDAVASTRSMWEFVRRGATATTVSNSATTSSNAVGLSSAQATANRNRNVDDLLEELDHKTVGSSSGGGIRSRGPRMGWSASRRARIPARRGTIGRADPPAGRRPVASRAPVRRPERYQYKRYEEEEDGHDDFGAGGFHDGNDDIGCDVSCAIDGDALSCPPQSPPKANEMDVDPTTPQKECKSEMEVDQTNYDDPATKDPESGVNEPIRESPIKDNENEGVSVQPIPKPRFGGKKLLNRRSAPAQKAAEQLKAAPAASDTTDKDGQAPAHTVVDTSSPSFSPDEIAAESSTSGATNSANLEEFLITEKGENDQVNRFIDFFWMDATEKNGNIHLFGKVAVPNTENQFVSCCTVVKGNLRNIFVLPRRLQNGSYEGWEKVHEELKGILQPKCIPKVAGASWSGKVVSREYAFDDPDVPREKTDYFKVVYEAKYPTPDEETCENGGKHIHKILNGRASVLETFILKRKLMGPCWLRIKDPSPRKFSSSWCAVEVEVESPKKIHRLDLVLLPGTPPRPAPPVVAVTLKLKTVVNPKNQKNEIVSVSAVCHKQVNLDGSTDQSPRFMTQISLIRPVHFDDGIAKVQGIAKFPRDIEKEIAAKMPQLKKMANERALLSCLVNQIGRWDPDILVGHHAWGHDVQVILSRCLEHKIPMWSKFGRQRRSDHPSKSYFMSGKDRAIAETIAGRLLCDTYLAAQEHLNETTYSLTNLAQTQLKTSRQEIEPMDTPQYFQNSETIVALARHTLNDAQLVQRLMFKLQILPLSKQLTNIAGNMWSQTLKSNRAGRTEYLLLHEFHRLKFLVPEKQKGKQDTGKAKYAGGLVLEPKKGLYDTFILLLDFNSLYPSLIQEYNLCFTTVNDWASFHKKQLEAQTDSTSENHGDDALPPLPDESQETGVLPKVIRSLVQRRRQVKGLMKKELNSEKYSELDIKQKAFKLTANSMYGCLGFSNSRFYAQPIAALVTSMGRQTLQRTVDIAQSTVGLEVIYGDTDSIMINTRISDTNALPNVHKLGEQVKKEVNKLYKTLELEIDGVFRTMLLLKKKKYAALTVERQQNGEVVYKREEKGLDLVRRDWCVQSKDTGRYVLDQILSTEQDKETTISKILSHLEDLAQKMRNGDLSMDKYVITKGLSKHPKDYGDAKAQPHVHVAKMMIKNNRRLTIGDHIPYIITAPFEDDVPGSSKKSATERARHPDEIARSGGVLKPDVEWYLTQQILPPVSRLCEPIEGLSQGQIAQRLGLNNANYNQKNSFADDDLNDDEFDNYVPESFKPDKERFDGVKKLKLMCSACGVESEFPGLLYSRKEDGQNTGSIAGGFVCVNPTCSHPQYWGEATPYACMARIMNSMSLLIRDQIQAYYAGVVKCDDPACGLETRQLSVNGGVCLNRGCNGRMSSKVSEHALQTQLKYFECLWNIDHVTQQLSETVVLGTKQELTSMISKTDKKIAAHLHQAANEFVQDCAYNWIAPSFWQSIFGNIQAKQ</sequence>
<dbReference type="OrthoDB" id="6755010at2759"/>
<evidence type="ECO:0000256" key="5">
    <source>
        <dbReference type="ARBA" id="ARBA00022705"/>
    </source>
</evidence>
<evidence type="ECO:0000256" key="3">
    <source>
        <dbReference type="ARBA" id="ARBA00022679"/>
    </source>
</evidence>
<dbReference type="GO" id="GO:0033554">
    <property type="term" value="P:cellular response to stress"/>
    <property type="evidence" value="ECO:0007669"/>
    <property type="project" value="UniProtKB-ARBA"/>
</dbReference>